<organism evidence="7 8">
    <name type="scientific">Punica granatum</name>
    <name type="common">Pomegranate</name>
    <dbReference type="NCBI Taxonomy" id="22663"/>
    <lineage>
        <taxon>Eukaryota</taxon>
        <taxon>Viridiplantae</taxon>
        <taxon>Streptophyta</taxon>
        <taxon>Embryophyta</taxon>
        <taxon>Tracheophyta</taxon>
        <taxon>Spermatophyta</taxon>
        <taxon>Magnoliopsida</taxon>
        <taxon>eudicotyledons</taxon>
        <taxon>Gunneridae</taxon>
        <taxon>Pentapetalae</taxon>
        <taxon>rosids</taxon>
        <taxon>malvids</taxon>
        <taxon>Myrtales</taxon>
        <taxon>Lythraceae</taxon>
        <taxon>Punica</taxon>
    </lineage>
</organism>
<dbReference type="AlphaFoldDB" id="A0A218Y270"/>
<feature type="region of interest" description="Disordered" evidence="5">
    <location>
        <begin position="71"/>
        <end position="100"/>
    </location>
</feature>
<reference evidence="8" key="1">
    <citation type="journal article" date="2017" name="Plant J.">
        <title>The pomegranate (Punica granatum L.) genome and the genomics of punicalagin biosynthesis.</title>
        <authorList>
            <person name="Qin G."/>
            <person name="Xu C."/>
            <person name="Ming R."/>
            <person name="Tang H."/>
            <person name="Guyot R."/>
            <person name="Kramer E.M."/>
            <person name="Hu Y."/>
            <person name="Yi X."/>
            <person name="Qi Y."/>
            <person name="Xu X."/>
            <person name="Gao Z."/>
            <person name="Pan H."/>
            <person name="Jian J."/>
            <person name="Tian Y."/>
            <person name="Yue Z."/>
            <person name="Xu Y."/>
        </authorList>
    </citation>
    <scope>NUCLEOTIDE SEQUENCE [LARGE SCALE GENOMIC DNA]</scope>
    <source>
        <strain evidence="8">cv. Dabenzi</strain>
    </source>
</reference>
<dbReference type="InterPro" id="IPR003698">
    <property type="entry name" value="Lipoyl_synth"/>
</dbReference>
<keyword evidence="4" id="KW-0496">Mitochondrion</keyword>
<accession>A0A218Y270</accession>
<comment type="cofactor">
    <cofactor evidence="1">
        <name>[4Fe-4S] cluster</name>
        <dbReference type="ChEBI" id="CHEBI:49883"/>
    </cofactor>
</comment>
<feature type="compositionally biased region" description="Polar residues" evidence="5">
    <location>
        <begin position="71"/>
        <end position="84"/>
    </location>
</feature>
<sequence length="162" mass="18604">MAAPTKIKCHPPLPFALNQSESLSLSLSYLNVEEIRERRTEPPSSPQALGSQLTQTLEGLRARLAEESPTLSDFISRQSTNSHSVEVETKKKPLPKPKWMKESIPGDEEYVQIKRKVRELKLHTACEEAKRKTHLPVMAWRRGEMLCFWPWLARIFRVGKIS</sequence>
<keyword evidence="3" id="KW-0408">Iron</keyword>
<evidence type="ECO:0000256" key="2">
    <source>
        <dbReference type="ARBA" id="ARBA00004173"/>
    </source>
</evidence>
<dbReference type="GO" id="GO:0016992">
    <property type="term" value="F:lipoate synthase activity"/>
    <property type="evidence" value="ECO:0007669"/>
    <property type="project" value="InterPro"/>
</dbReference>
<dbReference type="PANTHER" id="PTHR10949:SF0">
    <property type="entry name" value="LIPOYL SYNTHASE, MITOCHONDRIAL"/>
    <property type="match status" value="1"/>
</dbReference>
<dbReference type="Proteomes" id="UP000197138">
    <property type="component" value="Unassembled WGS sequence"/>
</dbReference>
<dbReference type="GO" id="GO:0051539">
    <property type="term" value="F:4 iron, 4 sulfur cluster binding"/>
    <property type="evidence" value="ECO:0007669"/>
    <property type="project" value="UniProtKB-KW"/>
</dbReference>
<dbReference type="InterPro" id="IPR031691">
    <property type="entry name" value="LIAS_N"/>
</dbReference>
<evidence type="ECO:0000256" key="3">
    <source>
        <dbReference type="ARBA" id="ARBA00022485"/>
    </source>
</evidence>
<dbReference type="PANTHER" id="PTHR10949">
    <property type="entry name" value="LIPOYL SYNTHASE"/>
    <property type="match status" value="1"/>
</dbReference>
<keyword evidence="3" id="KW-0004">4Fe-4S</keyword>
<dbReference type="GO" id="GO:0005739">
    <property type="term" value="C:mitochondrion"/>
    <property type="evidence" value="ECO:0007669"/>
    <property type="project" value="UniProtKB-SubCell"/>
</dbReference>
<comment type="subcellular location">
    <subcellularLocation>
        <location evidence="2">Mitochondrion</location>
    </subcellularLocation>
</comment>
<evidence type="ECO:0000256" key="5">
    <source>
        <dbReference type="SAM" id="MobiDB-lite"/>
    </source>
</evidence>
<comment type="caution">
    <text evidence="7">The sequence shown here is derived from an EMBL/GenBank/DDBJ whole genome shotgun (WGS) entry which is preliminary data.</text>
</comment>
<evidence type="ECO:0000256" key="1">
    <source>
        <dbReference type="ARBA" id="ARBA00001966"/>
    </source>
</evidence>
<evidence type="ECO:0000256" key="4">
    <source>
        <dbReference type="ARBA" id="ARBA00023128"/>
    </source>
</evidence>
<proteinExistence type="predicted"/>
<keyword evidence="3" id="KW-0479">Metal-binding</keyword>
<evidence type="ECO:0000313" key="7">
    <source>
        <dbReference type="EMBL" id="OWM91200.1"/>
    </source>
</evidence>
<protein>
    <recommendedName>
        <fullName evidence="6">Lipoyl synthase N-terminal domain-containing protein</fullName>
    </recommendedName>
</protein>
<feature type="domain" description="Lipoyl synthase N-terminal" evidence="6">
    <location>
        <begin position="56"/>
        <end position="130"/>
    </location>
</feature>
<name>A0A218Y270_PUNGR</name>
<evidence type="ECO:0000259" key="6">
    <source>
        <dbReference type="Pfam" id="PF16881"/>
    </source>
</evidence>
<evidence type="ECO:0000313" key="8">
    <source>
        <dbReference type="Proteomes" id="UP000197138"/>
    </source>
</evidence>
<dbReference type="Pfam" id="PF16881">
    <property type="entry name" value="LIAS_N"/>
    <property type="match status" value="1"/>
</dbReference>
<gene>
    <name evidence="7" type="ORF">CDL15_Pgr000144</name>
</gene>
<keyword evidence="3" id="KW-0411">Iron-sulfur</keyword>
<dbReference type="EMBL" id="MTKT01000299">
    <property type="protein sequence ID" value="OWM91200.1"/>
    <property type="molecule type" value="Genomic_DNA"/>
</dbReference>